<name>A0A1J5IHZ2_9BACT</name>
<evidence type="ECO:0000256" key="3">
    <source>
        <dbReference type="RuleBase" id="RU003523"/>
    </source>
</evidence>
<comment type="similarity">
    <text evidence="3">Belongs to the alpha-IPM synthase/homocitrate synthase family.</text>
</comment>
<evidence type="ECO:0000259" key="4">
    <source>
        <dbReference type="PROSITE" id="PS50991"/>
    </source>
</evidence>
<dbReference type="InterPro" id="IPR002034">
    <property type="entry name" value="AIPM/Hcit_synth_CS"/>
</dbReference>
<proteinExistence type="inferred from homology"/>
<dbReference type="Proteomes" id="UP000183245">
    <property type="component" value="Unassembled WGS sequence"/>
</dbReference>
<dbReference type="Pfam" id="PF22617">
    <property type="entry name" value="HCS_D2"/>
    <property type="match status" value="1"/>
</dbReference>
<dbReference type="Pfam" id="PF00682">
    <property type="entry name" value="HMGL-like"/>
    <property type="match status" value="1"/>
</dbReference>
<dbReference type="InterPro" id="IPR054691">
    <property type="entry name" value="LeuA/HCS_post-cat"/>
</dbReference>
<dbReference type="InterPro" id="IPR000891">
    <property type="entry name" value="PYR_CT"/>
</dbReference>
<comment type="caution">
    <text evidence="5">The sequence shown here is derived from an EMBL/GenBank/DDBJ whole genome shotgun (WGS) entry which is preliminary data.</text>
</comment>
<evidence type="ECO:0000313" key="6">
    <source>
        <dbReference type="Proteomes" id="UP000183245"/>
    </source>
</evidence>
<evidence type="ECO:0000256" key="1">
    <source>
        <dbReference type="ARBA" id="ARBA00022679"/>
    </source>
</evidence>
<sequence>MSSIQFQIIDSTLREGDQFALAHFTLEQKITIAQLLEDVGIEYIELSNPVSSPTSLQVTKAITSMVRNSKVLAHVRCHEKDIQAAIAGGVDGVQMLLGVATHLTEHSHGKNLDQIILAAQSAIHMGIAAGLETRFSSEDAFRTDRSQIVILFSALEDSGVLRFGIPDTTGTATPHQVAELTADLVSRFRLPLEFHAHNDAGCAIANTLSFLEAGGRFINTSVLGIGERNGITPLTSMIGRLYTIDRHLVEKYQLDKLQELDSYVASCLGTEIPFDLPLSSPYAFYHRAGIHTKAVLSSSNTYEIYDVDAFRRQRQIDFSSPISGWHAVTFRIHQLTGRLIADTVAQSIASDMREVASSRSFSPAEADRFILEKAHVYSI</sequence>
<dbReference type="InterPro" id="IPR050073">
    <property type="entry name" value="2-IPM_HCS-like"/>
</dbReference>
<dbReference type="STRING" id="1817892.AUK40_04655"/>
<dbReference type="GO" id="GO:0019878">
    <property type="term" value="P:lysine biosynthetic process via aminoadipic acid"/>
    <property type="evidence" value="ECO:0007669"/>
    <property type="project" value="TreeGrafter"/>
</dbReference>
<dbReference type="PANTHER" id="PTHR10277:SF48">
    <property type="entry name" value="HOMOCITRATE SYNTHASE, CYTOSOLIC ISOZYME-RELATED"/>
    <property type="match status" value="1"/>
</dbReference>
<feature type="domain" description="Pyruvate carboxyltransferase" evidence="4">
    <location>
        <begin position="6"/>
        <end position="258"/>
    </location>
</feature>
<gene>
    <name evidence="5" type="ORF">AUK40_04655</name>
</gene>
<dbReference type="PROSITE" id="PS00816">
    <property type="entry name" value="AIPM_HOMOCIT_SYNTH_2"/>
    <property type="match status" value="1"/>
</dbReference>
<organism evidence="5 6">
    <name type="scientific">Candidatus Wirthbacteria bacterium CG2_30_54_11</name>
    <dbReference type="NCBI Taxonomy" id="1817892"/>
    <lineage>
        <taxon>Bacteria</taxon>
        <taxon>Candidatus Wirthbacteria</taxon>
    </lineage>
</organism>
<keyword evidence="2" id="KW-0464">Manganese</keyword>
<dbReference type="PROSITE" id="PS00815">
    <property type="entry name" value="AIPM_HOMOCIT_SYNTH_1"/>
    <property type="match status" value="1"/>
</dbReference>
<evidence type="ECO:0000313" key="5">
    <source>
        <dbReference type="EMBL" id="OIP96709.1"/>
    </source>
</evidence>
<dbReference type="PANTHER" id="PTHR10277">
    <property type="entry name" value="HOMOCITRATE SYNTHASE-RELATED"/>
    <property type="match status" value="1"/>
</dbReference>
<dbReference type="AlphaFoldDB" id="A0A1J5IHZ2"/>
<dbReference type="GO" id="GO:0004410">
    <property type="term" value="F:homocitrate synthase activity"/>
    <property type="evidence" value="ECO:0007669"/>
    <property type="project" value="TreeGrafter"/>
</dbReference>
<dbReference type="SUPFAM" id="SSF51569">
    <property type="entry name" value="Aldolase"/>
    <property type="match status" value="1"/>
</dbReference>
<reference evidence="5 6" key="1">
    <citation type="journal article" date="2016" name="Environ. Microbiol.">
        <title>Genomic resolution of a cold subsurface aquifer community provides metabolic insights for novel microbes adapted to high CO concentrations.</title>
        <authorList>
            <person name="Probst A.J."/>
            <person name="Castelle C.J."/>
            <person name="Singh A."/>
            <person name="Brown C.T."/>
            <person name="Anantharaman K."/>
            <person name="Sharon I."/>
            <person name="Hug L.A."/>
            <person name="Burstein D."/>
            <person name="Emerson J.B."/>
            <person name="Thomas B.C."/>
            <person name="Banfield J.F."/>
        </authorList>
    </citation>
    <scope>NUCLEOTIDE SEQUENCE [LARGE SCALE GENOMIC DNA]</scope>
    <source>
        <strain evidence="5">CG2_30_54_11</strain>
    </source>
</reference>
<evidence type="ECO:0000256" key="2">
    <source>
        <dbReference type="ARBA" id="ARBA00023211"/>
    </source>
</evidence>
<accession>A0A1J5IHZ2</accession>
<protein>
    <recommendedName>
        <fullName evidence="4">Pyruvate carboxyltransferase domain-containing protein</fullName>
    </recommendedName>
</protein>
<dbReference type="Gene3D" id="3.20.20.70">
    <property type="entry name" value="Aldolase class I"/>
    <property type="match status" value="1"/>
</dbReference>
<dbReference type="Gene3D" id="1.10.238.260">
    <property type="match status" value="1"/>
</dbReference>
<dbReference type="InterPro" id="IPR013785">
    <property type="entry name" value="Aldolase_TIM"/>
</dbReference>
<keyword evidence="1 3" id="KW-0808">Transferase</keyword>
<dbReference type="PROSITE" id="PS50991">
    <property type="entry name" value="PYR_CT"/>
    <property type="match status" value="1"/>
</dbReference>
<dbReference type="EMBL" id="MNZT01000080">
    <property type="protein sequence ID" value="OIP96709.1"/>
    <property type="molecule type" value="Genomic_DNA"/>
</dbReference>